<accession>N6W9I7</accession>
<evidence type="ECO:0000256" key="1">
    <source>
        <dbReference type="ARBA" id="ARBA00023115"/>
    </source>
</evidence>
<gene>
    <name evidence="3" type="ORF">HMPREF9004_0134</name>
</gene>
<dbReference type="AlphaFoldDB" id="N6W9I7"/>
<organism evidence="3 4">
    <name type="scientific">Schaalia cardiffensis F0333</name>
    <dbReference type="NCBI Taxonomy" id="888050"/>
    <lineage>
        <taxon>Bacteria</taxon>
        <taxon>Bacillati</taxon>
        <taxon>Actinomycetota</taxon>
        <taxon>Actinomycetes</taxon>
        <taxon>Actinomycetales</taxon>
        <taxon>Actinomycetaceae</taxon>
        <taxon>Schaalia</taxon>
    </lineage>
</organism>
<evidence type="ECO:0000313" key="4">
    <source>
        <dbReference type="Proteomes" id="UP000013015"/>
    </source>
</evidence>
<comment type="caution">
    <text evidence="3">The sequence shown here is derived from an EMBL/GenBank/DDBJ whole genome shotgun (WGS) entry which is preliminary data.</text>
</comment>
<proteinExistence type="predicted"/>
<dbReference type="PATRIC" id="fig|888050.3.peg.133"/>
<dbReference type="Proteomes" id="UP000013015">
    <property type="component" value="Unassembled WGS sequence"/>
</dbReference>
<dbReference type="eggNOG" id="COG0421">
    <property type="taxonomic scope" value="Bacteria"/>
</dbReference>
<dbReference type="EMBL" id="AQHZ01000001">
    <property type="protein sequence ID" value="ENO19215.1"/>
    <property type="molecule type" value="Genomic_DNA"/>
</dbReference>
<keyword evidence="4" id="KW-1185">Reference proteome</keyword>
<dbReference type="HOGENOM" id="CLU_068637_0_0_11"/>
<dbReference type="GO" id="GO:0006596">
    <property type="term" value="P:polyamine biosynthetic process"/>
    <property type="evidence" value="ECO:0007669"/>
    <property type="project" value="UniProtKB-KW"/>
</dbReference>
<dbReference type="NCBIfam" id="NF037959">
    <property type="entry name" value="MFS_SpdSyn"/>
    <property type="match status" value="1"/>
</dbReference>
<dbReference type="PANTHER" id="PTHR43317:SF1">
    <property type="entry name" value="THERMOSPERMINE SYNTHASE ACAULIS5"/>
    <property type="match status" value="1"/>
</dbReference>
<evidence type="ECO:0000256" key="2">
    <source>
        <dbReference type="SAM" id="MobiDB-lite"/>
    </source>
</evidence>
<dbReference type="PANTHER" id="PTHR43317">
    <property type="entry name" value="THERMOSPERMINE SYNTHASE ACAULIS5"/>
    <property type="match status" value="1"/>
</dbReference>
<protein>
    <submittedName>
        <fullName evidence="3">Uncharacterized protein</fullName>
    </submittedName>
</protein>
<evidence type="ECO:0000313" key="3">
    <source>
        <dbReference type="EMBL" id="ENO19215.1"/>
    </source>
</evidence>
<name>N6W9I7_9ACTO</name>
<dbReference type="OrthoDB" id="8221452at2"/>
<dbReference type="SUPFAM" id="SSF53335">
    <property type="entry name" value="S-adenosyl-L-methionine-dependent methyltransferases"/>
    <property type="match status" value="1"/>
</dbReference>
<reference evidence="3 4" key="1">
    <citation type="submission" date="2013-03" db="EMBL/GenBank/DDBJ databases">
        <title>Reference genome for the Human Microbiome Project.</title>
        <authorList>
            <person name="Aqrawi P."/>
            <person name="Ayvaz T."/>
            <person name="Bess C."/>
            <person name="Blankenburg K."/>
            <person name="Coyle M."/>
            <person name="Deng J."/>
            <person name="Forbes L."/>
            <person name="Fowler G."/>
            <person name="Francisco L."/>
            <person name="Fu Q."/>
            <person name="Gibbs R."/>
            <person name="Gross S."/>
            <person name="Gubbala S."/>
            <person name="Hale W."/>
            <person name="Hemphill L."/>
            <person name="Highlander S."/>
            <person name="Hirani K."/>
            <person name="Jackson L."/>
            <person name="Jakkamsetti A."/>
            <person name="Javaid M."/>
            <person name="Jayaseelan J.C."/>
            <person name="Jiang H."/>
            <person name="Joshi V."/>
            <person name="Korchina V."/>
            <person name="Kovar C."/>
            <person name="Lara F."/>
            <person name="Lee S."/>
            <person name="Liu Y."/>
            <person name="Mata R."/>
            <person name="Mathew T."/>
            <person name="Munidasa M."/>
            <person name="Muzny D."/>
            <person name="Nazareth L."/>
            <person name="Ngo R."/>
            <person name="Nguyen L."/>
            <person name="Nguyen N."/>
            <person name="Okwuonu G."/>
            <person name="Ongeri F."/>
            <person name="Palculict T."/>
            <person name="Patil S."/>
            <person name="Petrosino J."/>
            <person name="Pham C."/>
            <person name="Pham P."/>
            <person name="Pu L.-L."/>
            <person name="Qin X."/>
            <person name="Qu J."/>
            <person name="Reid J."/>
            <person name="Ross M."/>
            <person name="Ruth R."/>
            <person name="Saada N."/>
            <person name="San Lucas F."/>
            <person name="Santibanez J."/>
            <person name="Shang Y."/>
            <person name="Simmons D."/>
            <person name="Song X.-Z."/>
            <person name="Tang L.-Y."/>
            <person name="Thornton R."/>
            <person name="Warren J."/>
            <person name="Weissenberger G."/>
            <person name="Wilczek-Boney K."/>
            <person name="Worley K."/>
            <person name="Youmans B."/>
            <person name="Zhang J."/>
            <person name="Zhang L."/>
            <person name="Zhao Z."/>
            <person name="Zhou C."/>
            <person name="Zhu D."/>
            <person name="Zhu Y."/>
        </authorList>
    </citation>
    <scope>NUCLEOTIDE SEQUENCE [LARGE SCALE GENOMIC DNA]</scope>
    <source>
        <strain evidence="3 4">F0333</strain>
    </source>
</reference>
<dbReference type="RefSeq" id="WP_005961687.1">
    <property type="nucleotide sequence ID" value="NZ_CP040505.1"/>
</dbReference>
<keyword evidence="1" id="KW-0620">Polyamine biosynthesis</keyword>
<dbReference type="STRING" id="888050.HMPREF9004_0134"/>
<sequence>MARASARGSEFHTVDSGEVEIRWDGPIATVFLNGVESSAIHTDDPSILEFEYMQHANCALDAVFPAPQRIRALHLGGAACALPLAWATLRPGSRHSAVEIDPGLAGAVRDWFDLPRSPALSIRVGDARAVMCSMKDASFDVIVRDTFDEGKVPAHLRTTGFAREARRVLKSEGLFLLNCAHGGGEDARREIASLREEFSQLCSIQDPKVGRSGRRGNVLVVASNCAYPIDELDRRLRTLPLPARVTHGRALEKWCAGAKPFLDPEPSSQGVGVAQGAGSTQSEDLASKARA</sequence>
<feature type="region of interest" description="Disordered" evidence="2">
    <location>
        <begin position="263"/>
        <end position="291"/>
    </location>
</feature>
<dbReference type="Gene3D" id="3.40.50.150">
    <property type="entry name" value="Vaccinia Virus protein VP39"/>
    <property type="match status" value="1"/>
</dbReference>
<dbReference type="InterPro" id="IPR029063">
    <property type="entry name" value="SAM-dependent_MTases_sf"/>
</dbReference>
<dbReference type="CDD" id="cd02440">
    <property type="entry name" value="AdoMet_MTases"/>
    <property type="match status" value="1"/>
</dbReference>